<dbReference type="UniPathway" id="UPA00252"/>
<comment type="pathway">
    <text evidence="3">Porphyrin-containing compound metabolism; protoheme biosynthesis.</text>
</comment>
<feature type="transmembrane region" description="Helical" evidence="10">
    <location>
        <begin position="38"/>
        <end position="59"/>
    </location>
</feature>
<dbReference type="InterPro" id="IPR010817">
    <property type="entry name" value="HemY_N"/>
</dbReference>
<dbReference type="OrthoDB" id="7053339at2"/>
<keyword evidence="13" id="KW-1185">Reference proteome</keyword>
<dbReference type="InterPro" id="IPR005254">
    <property type="entry name" value="Heme_biosyn_assoc_TPR_pro"/>
</dbReference>
<dbReference type="GO" id="GO:0005886">
    <property type="term" value="C:plasma membrane"/>
    <property type="evidence" value="ECO:0007669"/>
    <property type="project" value="UniProtKB-SubCell"/>
</dbReference>
<evidence type="ECO:0000256" key="7">
    <source>
        <dbReference type="ARBA" id="ARBA00022989"/>
    </source>
</evidence>
<evidence type="ECO:0000313" key="13">
    <source>
        <dbReference type="Proteomes" id="UP000015455"/>
    </source>
</evidence>
<comment type="function">
    <text evidence="1">Involved in a late step of protoheme IX synthesis.</text>
</comment>
<feature type="domain" description="HemY N-terminal" evidence="11">
    <location>
        <begin position="26"/>
        <end position="130"/>
    </location>
</feature>
<name>T0AS14_9RHOO</name>
<dbReference type="PATRIC" id="fig|1348657.5.peg.1900"/>
<evidence type="ECO:0000256" key="8">
    <source>
        <dbReference type="ARBA" id="ARBA00023136"/>
    </source>
</evidence>
<dbReference type="EMBL" id="ATJV01000053">
    <property type="protein sequence ID" value="EPZ15614.1"/>
    <property type="molecule type" value="Genomic_DNA"/>
</dbReference>
<comment type="caution">
    <text evidence="12">The sequence shown here is derived from an EMBL/GenBank/DDBJ whole genome shotgun (WGS) entry which is preliminary data.</text>
</comment>
<keyword evidence="5" id="KW-0997">Cell inner membrane</keyword>
<evidence type="ECO:0000256" key="9">
    <source>
        <dbReference type="ARBA" id="ARBA00023244"/>
    </source>
</evidence>
<dbReference type="STRING" id="1348657.M622_15130"/>
<organism evidence="12 13">
    <name type="scientific">Thauera terpenica 58Eu</name>
    <dbReference type="NCBI Taxonomy" id="1348657"/>
    <lineage>
        <taxon>Bacteria</taxon>
        <taxon>Pseudomonadati</taxon>
        <taxon>Pseudomonadota</taxon>
        <taxon>Betaproteobacteria</taxon>
        <taxon>Rhodocyclales</taxon>
        <taxon>Zoogloeaceae</taxon>
        <taxon>Thauera</taxon>
    </lineage>
</organism>
<keyword evidence="8 10" id="KW-0472">Membrane</keyword>
<evidence type="ECO:0000313" key="12">
    <source>
        <dbReference type="EMBL" id="EPZ15614.1"/>
    </source>
</evidence>
<keyword evidence="9" id="KW-0627">Porphyrin biosynthesis</keyword>
<gene>
    <name evidence="12" type="ORF">M622_15130</name>
</gene>
<dbReference type="GO" id="GO:0006779">
    <property type="term" value="P:porphyrin-containing compound biosynthetic process"/>
    <property type="evidence" value="ECO:0007669"/>
    <property type="project" value="UniProtKB-KW"/>
</dbReference>
<dbReference type="AlphaFoldDB" id="T0AS14"/>
<dbReference type="Gene3D" id="1.25.40.10">
    <property type="entry name" value="Tetratricopeptide repeat domain"/>
    <property type="match status" value="1"/>
</dbReference>
<evidence type="ECO:0000256" key="3">
    <source>
        <dbReference type="ARBA" id="ARBA00004744"/>
    </source>
</evidence>
<accession>T0AS14</accession>
<evidence type="ECO:0000256" key="4">
    <source>
        <dbReference type="ARBA" id="ARBA00022475"/>
    </source>
</evidence>
<dbReference type="SUPFAM" id="SSF48452">
    <property type="entry name" value="TPR-like"/>
    <property type="match status" value="1"/>
</dbReference>
<reference evidence="12 13" key="1">
    <citation type="submission" date="2013-06" db="EMBL/GenBank/DDBJ databases">
        <title>Draft genome sequence of Thauera terpenica.</title>
        <authorList>
            <person name="Liu B."/>
            <person name="Frostegard A.H."/>
            <person name="Shapleigh J.P."/>
        </authorList>
    </citation>
    <scope>NUCLEOTIDE SEQUENCE [LARGE SCALE GENOMIC DNA]</scope>
    <source>
        <strain evidence="12 13">58Eu</strain>
    </source>
</reference>
<keyword evidence="4" id="KW-1003">Cell membrane</keyword>
<dbReference type="Pfam" id="PF07219">
    <property type="entry name" value="HemY_N"/>
    <property type="match status" value="1"/>
</dbReference>
<dbReference type="RefSeq" id="WP_021249323.1">
    <property type="nucleotide sequence ID" value="NZ_ATJV01000053.1"/>
</dbReference>
<evidence type="ECO:0000256" key="10">
    <source>
        <dbReference type="SAM" id="Phobius"/>
    </source>
</evidence>
<evidence type="ECO:0000259" key="11">
    <source>
        <dbReference type="Pfam" id="PF07219"/>
    </source>
</evidence>
<dbReference type="InterPro" id="IPR011990">
    <property type="entry name" value="TPR-like_helical_dom_sf"/>
</dbReference>
<dbReference type="GO" id="GO:0042168">
    <property type="term" value="P:heme metabolic process"/>
    <property type="evidence" value="ECO:0007669"/>
    <property type="project" value="InterPro"/>
</dbReference>
<keyword evidence="6 10" id="KW-0812">Transmembrane</keyword>
<evidence type="ECO:0000256" key="5">
    <source>
        <dbReference type="ARBA" id="ARBA00022519"/>
    </source>
</evidence>
<sequence length="408" mass="45231">MRTLIWLIGIFAIAVGVAMVAGLNDGYVLLVMPPWRVQLSLNLLVVIVVVGSALGYALMRLISRTLQLPTRVAQWRERRRRERAGRALTDSIHALFEGRFAQSLKSASRAYEIGDEASVAALVAARAAHALHDEQRYREWLGHAAEQSAKQGARDDVALLMTEAELAVEGRRFDEAGARLASLREAGHRHIAMLRLEASVASALGRWEELVATVRQLRKHKALTEEQAAPMLRRAHVERMRELAGDGAALGAYWKQIPTNELQDRGLIERVLPLLARVGHGELARKQVERLLDERWDSDLARQYAWCAVGEGDIRACLQKAESWLPQQARDAGLLFSLGQLCINAQLWGKAQSYLESSIQHGATVEAYLALAHLLESLERRDEAQGHYRAAAELVAGGQKSRLALLPA</sequence>
<evidence type="ECO:0000256" key="1">
    <source>
        <dbReference type="ARBA" id="ARBA00002962"/>
    </source>
</evidence>
<evidence type="ECO:0000256" key="2">
    <source>
        <dbReference type="ARBA" id="ARBA00004429"/>
    </source>
</evidence>
<comment type="subcellular location">
    <subcellularLocation>
        <location evidence="2">Cell inner membrane</location>
        <topology evidence="2">Multi-pass membrane protein</topology>
    </subcellularLocation>
</comment>
<protein>
    <recommendedName>
        <fullName evidence="11">HemY N-terminal domain-containing protein</fullName>
    </recommendedName>
</protein>
<evidence type="ECO:0000256" key="6">
    <source>
        <dbReference type="ARBA" id="ARBA00022692"/>
    </source>
</evidence>
<dbReference type="Proteomes" id="UP000015455">
    <property type="component" value="Unassembled WGS sequence"/>
</dbReference>
<proteinExistence type="predicted"/>
<dbReference type="eggNOG" id="COG3071">
    <property type="taxonomic scope" value="Bacteria"/>
</dbReference>
<keyword evidence="7 10" id="KW-1133">Transmembrane helix</keyword>
<dbReference type="NCBIfam" id="TIGR00540">
    <property type="entry name" value="TPR_hemY_coli"/>
    <property type="match status" value="1"/>
</dbReference>